<evidence type="ECO:0000256" key="3">
    <source>
        <dbReference type="ARBA" id="ARBA00022737"/>
    </source>
</evidence>
<proteinExistence type="predicted"/>
<gene>
    <name evidence="5" type="ORF">KIPB_001387</name>
</gene>
<dbReference type="Pfam" id="PF13516">
    <property type="entry name" value="LRR_6"/>
    <property type="match status" value="2"/>
</dbReference>
<dbReference type="InterPro" id="IPR027038">
    <property type="entry name" value="RanGap"/>
</dbReference>
<feature type="coiled-coil region" evidence="4">
    <location>
        <begin position="528"/>
        <end position="555"/>
    </location>
</feature>
<evidence type="ECO:0000313" key="6">
    <source>
        <dbReference type="Proteomes" id="UP000265618"/>
    </source>
</evidence>
<dbReference type="GO" id="GO:0005634">
    <property type="term" value="C:nucleus"/>
    <property type="evidence" value="ECO:0007669"/>
    <property type="project" value="TreeGrafter"/>
</dbReference>
<feature type="non-terminal residue" evidence="5">
    <location>
        <position position="703"/>
    </location>
</feature>
<dbReference type="GO" id="GO:0006913">
    <property type="term" value="P:nucleocytoplasmic transport"/>
    <property type="evidence" value="ECO:0007669"/>
    <property type="project" value="TreeGrafter"/>
</dbReference>
<dbReference type="PANTHER" id="PTHR24113:SF12">
    <property type="entry name" value="RAN GTPASE-ACTIVATING PROTEIN 1"/>
    <property type="match status" value="1"/>
</dbReference>
<protein>
    <submittedName>
        <fullName evidence="5">Uncharacterized protein</fullName>
    </submittedName>
</protein>
<keyword evidence="1" id="KW-0343">GTPase activation</keyword>
<sequence>LDLRTDTFTATGMKAVAETLAEGGHMELREILLTRTPIGEQGAVALARALPSLPSLTEIDLDQCQVSPDLYTGIKGVLTVSNSVERQAMLDTLLQTDWEEQYNHTCEAFEAFYDTCTDGGVVEIYKLCRTEGGTELYCGYPTANIGDTGVQELSRGLHLFPNLVQIDLRDVSVSSTGIDSLAEALCSTGLPKLKKVFAPRCLRDAGVVSLVRMLPLQPALTTLFLDEHAISTSLYAGVKEILGTSCMVQRQTLLDSLLETDWAGLKKQQLAAIDALDSASEAPKMVKALRQCAGNGGMRLYYHGSGAEPDVSVLAQGLHILPDLQSITLSGNFKSLDGVELLSEALSTASLDYLTKLEIQYSKLGDSGTTAISWAFRHIPQLTELSLNHVHMGDAGTRSLASQLTHLTSLEKLDLSDNGIGPWGAEAIGEFLADGHPTLKEFCMSSNHINSSGATDLGEGLKAGTLPCLTEIELLSSDVQDPGAMAIAGAIPTLPALTKLDLQFSGVAPDLYERIQGIVKATGEGERHALLEALLETEEEEAREQERVFDDFECEVDGVDMSITLALMECKEGGYTELSLECLTDADMEPLVRLLGVLPHLEKLSITESDGITSDGAMVLAQGLAEASLEELCSLTLDTLIDDEGALALARVLPTLPHLRRLDFDGPVSISLIHHMSRIAEAGHDDKEYELGLLLEDYFPEDS</sequence>
<dbReference type="EMBL" id="BDIP01000194">
    <property type="protein sequence ID" value="GCA62129.1"/>
    <property type="molecule type" value="Genomic_DNA"/>
</dbReference>
<accession>A0A391NU10</accession>
<dbReference type="InterPro" id="IPR001611">
    <property type="entry name" value="Leu-rich_rpt"/>
</dbReference>
<evidence type="ECO:0000256" key="4">
    <source>
        <dbReference type="SAM" id="Coils"/>
    </source>
</evidence>
<evidence type="ECO:0000256" key="1">
    <source>
        <dbReference type="ARBA" id="ARBA00022468"/>
    </source>
</evidence>
<dbReference type="Proteomes" id="UP000265618">
    <property type="component" value="Unassembled WGS sequence"/>
</dbReference>
<dbReference type="SMART" id="SM00368">
    <property type="entry name" value="LRR_RI"/>
    <property type="match status" value="9"/>
</dbReference>
<evidence type="ECO:0000313" key="5">
    <source>
        <dbReference type="EMBL" id="GCA62129.1"/>
    </source>
</evidence>
<dbReference type="GO" id="GO:0005096">
    <property type="term" value="F:GTPase activator activity"/>
    <property type="evidence" value="ECO:0007669"/>
    <property type="project" value="UniProtKB-KW"/>
</dbReference>
<organism evidence="5 6">
    <name type="scientific">Kipferlia bialata</name>
    <dbReference type="NCBI Taxonomy" id="797122"/>
    <lineage>
        <taxon>Eukaryota</taxon>
        <taxon>Metamonada</taxon>
        <taxon>Carpediemonas-like organisms</taxon>
        <taxon>Kipferlia</taxon>
    </lineage>
</organism>
<dbReference type="AlphaFoldDB" id="A0A391NU10"/>
<keyword evidence="4" id="KW-0175">Coiled coil</keyword>
<dbReference type="GO" id="GO:0031267">
    <property type="term" value="F:small GTPase binding"/>
    <property type="evidence" value="ECO:0007669"/>
    <property type="project" value="TreeGrafter"/>
</dbReference>
<name>A0A391NU10_9EUKA</name>
<dbReference type="OrthoDB" id="120976at2759"/>
<reference evidence="5 6" key="1">
    <citation type="journal article" date="2018" name="PLoS ONE">
        <title>The draft genome of Kipferlia bialata reveals reductive genome evolution in fornicate parasites.</title>
        <authorList>
            <person name="Tanifuji G."/>
            <person name="Takabayashi S."/>
            <person name="Kume K."/>
            <person name="Takagi M."/>
            <person name="Nakayama T."/>
            <person name="Kamikawa R."/>
            <person name="Inagaki Y."/>
            <person name="Hashimoto T."/>
        </authorList>
    </citation>
    <scope>NUCLEOTIDE SEQUENCE [LARGE SCALE GENOMIC DNA]</scope>
    <source>
        <strain evidence="5">NY0173</strain>
    </source>
</reference>
<dbReference type="GO" id="GO:0005829">
    <property type="term" value="C:cytosol"/>
    <property type="evidence" value="ECO:0007669"/>
    <property type="project" value="TreeGrafter"/>
</dbReference>
<dbReference type="GO" id="GO:0048471">
    <property type="term" value="C:perinuclear region of cytoplasm"/>
    <property type="evidence" value="ECO:0007669"/>
    <property type="project" value="TreeGrafter"/>
</dbReference>
<dbReference type="Gene3D" id="3.80.10.10">
    <property type="entry name" value="Ribonuclease Inhibitor"/>
    <property type="match status" value="4"/>
</dbReference>
<keyword evidence="6" id="KW-1185">Reference proteome</keyword>
<keyword evidence="2" id="KW-0433">Leucine-rich repeat</keyword>
<evidence type="ECO:0000256" key="2">
    <source>
        <dbReference type="ARBA" id="ARBA00022614"/>
    </source>
</evidence>
<keyword evidence="3" id="KW-0677">Repeat</keyword>
<dbReference type="InterPro" id="IPR032675">
    <property type="entry name" value="LRR_dom_sf"/>
</dbReference>
<dbReference type="SUPFAM" id="SSF52047">
    <property type="entry name" value="RNI-like"/>
    <property type="match status" value="3"/>
</dbReference>
<comment type="caution">
    <text evidence="5">The sequence shown here is derived from an EMBL/GenBank/DDBJ whole genome shotgun (WGS) entry which is preliminary data.</text>
</comment>
<dbReference type="PANTHER" id="PTHR24113">
    <property type="entry name" value="RAN GTPASE-ACTIVATING PROTEIN 1"/>
    <property type="match status" value="1"/>
</dbReference>